<evidence type="ECO:0000313" key="3">
    <source>
        <dbReference type="Proteomes" id="UP000620075"/>
    </source>
</evidence>
<organism evidence="2 3">
    <name type="scientific">Candidatus Dormiibacter inghamiae</name>
    <dbReference type="NCBI Taxonomy" id="3127013"/>
    <lineage>
        <taxon>Bacteria</taxon>
        <taxon>Bacillati</taxon>
        <taxon>Candidatus Dormiibacterota</taxon>
        <taxon>Candidatus Dormibacteria</taxon>
        <taxon>Candidatus Dormibacterales</taxon>
        <taxon>Candidatus Dormibacteraceae</taxon>
        <taxon>Candidatus Dormiibacter</taxon>
    </lineage>
</organism>
<sequence length="146" mass="15810">MRQVETLGELDRSVGYVLKQASAALRSAMEEVLLPLQLTMPQYACLELLSRRPGQSSAELARGAFVTRQSMNQVLRGLHDRGLLTRPAVAARGRALPTQLTPEGVARLQVASAAVVGVEQRMVASLTADDQQRLLRHLATCAHALS</sequence>
<dbReference type="Proteomes" id="UP000620075">
    <property type="component" value="Unassembled WGS sequence"/>
</dbReference>
<comment type="caution">
    <text evidence="2">The sequence shown here is derived from an EMBL/GenBank/DDBJ whole genome shotgun (WGS) entry which is preliminary data.</text>
</comment>
<dbReference type="Pfam" id="PF12802">
    <property type="entry name" value="MarR_2"/>
    <property type="match status" value="1"/>
</dbReference>
<dbReference type="PANTHER" id="PTHR33164">
    <property type="entry name" value="TRANSCRIPTIONAL REGULATOR, MARR FAMILY"/>
    <property type="match status" value="1"/>
</dbReference>
<accession>A0A934NAV1</accession>
<evidence type="ECO:0000259" key="1">
    <source>
        <dbReference type="PROSITE" id="PS50995"/>
    </source>
</evidence>
<dbReference type="RefSeq" id="WP_338176172.1">
    <property type="nucleotide sequence ID" value="NZ_JAEKNQ010000008.1"/>
</dbReference>
<proteinExistence type="predicted"/>
<dbReference type="GO" id="GO:0003700">
    <property type="term" value="F:DNA-binding transcription factor activity"/>
    <property type="evidence" value="ECO:0007669"/>
    <property type="project" value="InterPro"/>
</dbReference>
<dbReference type="AlphaFoldDB" id="A0A934NAV1"/>
<dbReference type="InterPro" id="IPR036388">
    <property type="entry name" value="WH-like_DNA-bd_sf"/>
</dbReference>
<dbReference type="GO" id="GO:0006950">
    <property type="term" value="P:response to stress"/>
    <property type="evidence" value="ECO:0007669"/>
    <property type="project" value="TreeGrafter"/>
</dbReference>
<dbReference type="Gene3D" id="1.10.10.10">
    <property type="entry name" value="Winged helix-like DNA-binding domain superfamily/Winged helix DNA-binding domain"/>
    <property type="match status" value="1"/>
</dbReference>
<dbReference type="SUPFAM" id="SSF46785">
    <property type="entry name" value="Winged helix' DNA-binding domain"/>
    <property type="match status" value="1"/>
</dbReference>
<feature type="domain" description="HTH marR-type" evidence="1">
    <location>
        <begin position="11"/>
        <end position="144"/>
    </location>
</feature>
<reference evidence="2 3" key="1">
    <citation type="submission" date="2020-10" db="EMBL/GenBank/DDBJ databases">
        <title>Ca. Dormibacterota MAGs.</title>
        <authorList>
            <person name="Montgomery K."/>
        </authorList>
    </citation>
    <scope>NUCLEOTIDE SEQUENCE [LARGE SCALE GENOMIC DNA]</scope>
    <source>
        <strain evidence="2">SC8811_S16_3</strain>
    </source>
</reference>
<dbReference type="SMART" id="SM00347">
    <property type="entry name" value="HTH_MARR"/>
    <property type="match status" value="1"/>
</dbReference>
<dbReference type="PROSITE" id="PS50995">
    <property type="entry name" value="HTH_MARR_2"/>
    <property type="match status" value="1"/>
</dbReference>
<gene>
    <name evidence="2" type="ORF">JF888_01195</name>
</gene>
<dbReference type="InterPro" id="IPR039422">
    <property type="entry name" value="MarR/SlyA-like"/>
</dbReference>
<dbReference type="EMBL" id="JAEKNQ010000008">
    <property type="protein sequence ID" value="MBJ7601806.1"/>
    <property type="molecule type" value="Genomic_DNA"/>
</dbReference>
<name>A0A934NAV1_9BACT</name>
<evidence type="ECO:0000313" key="2">
    <source>
        <dbReference type="EMBL" id="MBJ7601806.1"/>
    </source>
</evidence>
<dbReference type="InterPro" id="IPR036390">
    <property type="entry name" value="WH_DNA-bd_sf"/>
</dbReference>
<dbReference type="InterPro" id="IPR000835">
    <property type="entry name" value="HTH_MarR-typ"/>
</dbReference>
<protein>
    <submittedName>
        <fullName evidence="2">MarR family transcriptional regulator</fullName>
    </submittedName>
</protein>
<dbReference type="PANTHER" id="PTHR33164:SF43">
    <property type="entry name" value="HTH-TYPE TRANSCRIPTIONAL REPRESSOR YETL"/>
    <property type="match status" value="1"/>
</dbReference>